<feature type="domain" description="FAD/NAD(P)-binding" evidence="4">
    <location>
        <begin position="112"/>
        <end position="424"/>
    </location>
</feature>
<organism evidence="5 6">
    <name type="scientific">Lichenifustis flavocetrariae</name>
    <dbReference type="NCBI Taxonomy" id="2949735"/>
    <lineage>
        <taxon>Bacteria</taxon>
        <taxon>Pseudomonadati</taxon>
        <taxon>Pseudomonadota</taxon>
        <taxon>Alphaproteobacteria</taxon>
        <taxon>Hyphomicrobiales</taxon>
        <taxon>Lichenihabitantaceae</taxon>
        <taxon>Lichenifustis</taxon>
    </lineage>
</organism>
<dbReference type="Pfam" id="PF07992">
    <property type="entry name" value="Pyr_redox_2"/>
    <property type="match status" value="1"/>
</dbReference>
<evidence type="ECO:0000313" key="6">
    <source>
        <dbReference type="Proteomes" id="UP001165667"/>
    </source>
</evidence>
<dbReference type="Gene3D" id="3.50.50.60">
    <property type="entry name" value="FAD/NAD(P)-binding domain"/>
    <property type="match status" value="3"/>
</dbReference>
<dbReference type="PRINTS" id="PR00469">
    <property type="entry name" value="PNDRDTASEII"/>
</dbReference>
<dbReference type="EMBL" id="JAMOIM010000027">
    <property type="protein sequence ID" value="MCW6511473.1"/>
    <property type="molecule type" value="Genomic_DNA"/>
</dbReference>
<evidence type="ECO:0000259" key="2">
    <source>
        <dbReference type="Pfam" id="PF01266"/>
    </source>
</evidence>
<evidence type="ECO:0000313" key="5">
    <source>
        <dbReference type="EMBL" id="MCW6511473.1"/>
    </source>
</evidence>
<dbReference type="Proteomes" id="UP001165667">
    <property type="component" value="Unassembled WGS sequence"/>
</dbReference>
<feature type="domain" description="FAD dependent oxidoreductase" evidence="2">
    <location>
        <begin position="588"/>
        <end position="942"/>
    </location>
</feature>
<proteinExistence type="predicted"/>
<reference evidence="5" key="1">
    <citation type="submission" date="2022-05" db="EMBL/GenBank/DDBJ databases">
        <authorList>
            <person name="Pankratov T."/>
        </authorList>
    </citation>
    <scope>NUCLEOTIDE SEQUENCE</scope>
    <source>
        <strain evidence="5">BP6-180914</strain>
    </source>
</reference>
<dbReference type="PANTHER" id="PTHR42949:SF3">
    <property type="entry name" value="ANAEROBIC GLYCEROL-3-PHOSPHATE DEHYDROGENASE SUBUNIT B"/>
    <property type="match status" value="1"/>
</dbReference>
<dbReference type="Pfam" id="PF13510">
    <property type="entry name" value="Fer2_4"/>
    <property type="match status" value="1"/>
</dbReference>
<dbReference type="Gene3D" id="1.10.10.1100">
    <property type="entry name" value="BFD-like [2Fe-2S]-binding domain"/>
    <property type="match status" value="1"/>
</dbReference>
<dbReference type="InterPro" id="IPR051691">
    <property type="entry name" value="Metab_Enz_Cyan_OpOx_G3PDH"/>
</dbReference>
<dbReference type="Pfam" id="PF01266">
    <property type="entry name" value="DAO"/>
    <property type="match status" value="1"/>
</dbReference>
<evidence type="ECO:0000259" key="4">
    <source>
        <dbReference type="Pfam" id="PF07992"/>
    </source>
</evidence>
<sequence length="966" mass="100086">MPARPGASWRLTLDGVSLPAVPGESVAAALLAAGILAQGTGKDGSARGFFCGMGVCHDCLVMVDGRAGQRACLTKARDGMRLNRQPSRPDIAADALAPLAEPPQAIADTFVDILVVGAGPAGLAAAESARTAGATVLLLDERPAPGGQYYKQPATATTTPDLQAREGADLITRVRAGGIDMLSDGFVWGAERDTGGNLVVGCLVAGAARRIRPRRLIVATGAYEPAPLFRGWTLPGVVTTGALQTLLRSDGLVPGTRIAVAGNGPLNLQVAVELLRHGVKPIAVVEAAPPPWTRSREAAALLASGPRLAATGLRHLAALRQAGVPVLWNSRVVAAAEEGGGIRIVVTEAGHATPHNFHVGLVAVGEGFRPAHELPRLLGCRYAPDRHGGLAIEHDPYGATSRPDILVVGEAGRFGGAVMARTQGLLAGRAAARQLGRSVPADDGPALKRLVRAATFQRHLWAVFAADAPGLSRATAETILCRCEALTRDALEQAVVTHGVTDVATLKRLTRAGMGRCQARYCGEALQRLVGTEPDERAGFAPQMPLRPVPLAALALEKPEWGGHKRSLLADWAPSGAPAEPHGALRADVVVIGAGIAGLSTALYLARTGIDVLVLDRAEPNSLASGGNAGSLHGQLLSFDHGARAEAGGGPAARTLPLQRDSIALWTALERELGADFEIKRTGGLMVAETERDLAFLDAKTRVERAQGIVCDVITAGDLRRLEPALAQDFIGAAYCPNEGKINPLVATQGILTAALRAGARVERRAAVTGIARAAAGFHIATSRGTVTGGRVVNAAGAFASTVGRMLGLAVPVHGAPLQMVVTEPAAPTLTCLVAHADRHLTLKQAGNGSFLIGGGWTAGLDSVHGHPRPLMASLEGNLWVAQRVLPALNKLHVIRSWAAMNINIDGAPILGEDPRLPGLFHAVTSNGYTLGPLVGRITADLVARGATDRDVSGFSIARFEGRPAA</sequence>
<evidence type="ECO:0000256" key="1">
    <source>
        <dbReference type="ARBA" id="ARBA00023002"/>
    </source>
</evidence>
<keyword evidence="1" id="KW-0560">Oxidoreductase</keyword>
<comment type="caution">
    <text evidence="5">The sequence shown here is derived from an EMBL/GenBank/DDBJ whole genome shotgun (WGS) entry which is preliminary data.</text>
</comment>
<dbReference type="GO" id="GO:0016491">
    <property type="term" value="F:oxidoreductase activity"/>
    <property type="evidence" value="ECO:0007669"/>
    <property type="project" value="UniProtKB-KW"/>
</dbReference>
<dbReference type="PANTHER" id="PTHR42949">
    <property type="entry name" value="ANAEROBIC GLYCEROL-3-PHOSPHATE DEHYDROGENASE SUBUNIT B"/>
    <property type="match status" value="1"/>
</dbReference>
<keyword evidence="6" id="KW-1185">Reference proteome</keyword>
<dbReference type="RefSeq" id="WP_282587852.1">
    <property type="nucleotide sequence ID" value="NZ_JAMOIM010000027.1"/>
</dbReference>
<dbReference type="Pfam" id="PF04324">
    <property type="entry name" value="Fer2_BFD"/>
    <property type="match status" value="1"/>
</dbReference>
<dbReference type="InterPro" id="IPR023753">
    <property type="entry name" value="FAD/NAD-binding_dom"/>
</dbReference>
<dbReference type="AlphaFoldDB" id="A0AA41Z256"/>
<protein>
    <submittedName>
        <fullName evidence="5">FAD-dependent oxidoreductase</fullName>
    </submittedName>
</protein>
<dbReference type="InterPro" id="IPR036010">
    <property type="entry name" value="2Fe-2S_ferredoxin-like_sf"/>
</dbReference>
<dbReference type="InterPro" id="IPR036188">
    <property type="entry name" value="FAD/NAD-bd_sf"/>
</dbReference>
<dbReference type="Gene3D" id="3.10.20.440">
    <property type="entry name" value="2Fe-2S iron-sulphur cluster binding domain, sarcosine oxidase, alpha subunit, N-terminal domain"/>
    <property type="match status" value="1"/>
</dbReference>
<dbReference type="SUPFAM" id="SSF51905">
    <property type="entry name" value="FAD/NAD(P)-binding domain"/>
    <property type="match status" value="2"/>
</dbReference>
<dbReference type="SUPFAM" id="SSF54292">
    <property type="entry name" value="2Fe-2S ferredoxin-like"/>
    <property type="match status" value="1"/>
</dbReference>
<evidence type="ECO:0000259" key="3">
    <source>
        <dbReference type="Pfam" id="PF04324"/>
    </source>
</evidence>
<dbReference type="GO" id="GO:0051536">
    <property type="term" value="F:iron-sulfur cluster binding"/>
    <property type="evidence" value="ECO:0007669"/>
    <property type="project" value="InterPro"/>
</dbReference>
<dbReference type="InterPro" id="IPR041854">
    <property type="entry name" value="BFD-like_2Fe2S-bd_dom_sf"/>
</dbReference>
<gene>
    <name evidence="5" type="ORF">M8523_26185</name>
</gene>
<name>A0AA41Z256_9HYPH</name>
<feature type="domain" description="BFD-like [2Fe-2S]-binding" evidence="3">
    <location>
        <begin position="479"/>
        <end position="529"/>
    </location>
</feature>
<dbReference type="Gene3D" id="3.30.9.10">
    <property type="entry name" value="D-Amino Acid Oxidase, subunit A, domain 2"/>
    <property type="match status" value="1"/>
</dbReference>
<dbReference type="InterPro" id="IPR006076">
    <property type="entry name" value="FAD-dep_OxRdtase"/>
</dbReference>
<dbReference type="CDD" id="cd19946">
    <property type="entry name" value="GlpA-like_Fer2_BFD-like"/>
    <property type="match status" value="1"/>
</dbReference>
<dbReference type="PRINTS" id="PR00368">
    <property type="entry name" value="FADPNR"/>
</dbReference>
<dbReference type="InterPro" id="IPR007419">
    <property type="entry name" value="BFD-like_2Fe2S-bd_dom"/>
</dbReference>
<dbReference type="InterPro" id="IPR042204">
    <property type="entry name" value="2Fe-2S-bd_N"/>
</dbReference>
<accession>A0AA41Z256</accession>